<dbReference type="CDD" id="cd16914">
    <property type="entry name" value="EcfT"/>
    <property type="match status" value="1"/>
</dbReference>
<dbReference type="EMBL" id="DVNM01000018">
    <property type="protein sequence ID" value="HIU69016.1"/>
    <property type="molecule type" value="Genomic_DNA"/>
</dbReference>
<gene>
    <name evidence="7" type="ORF">IAD23_03580</name>
</gene>
<evidence type="ECO:0000256" key="5">
    <source>
        <dbReference type="ARBA" id="ARBA00023136"/>
    </source>
</evidence>
<dbReference type="Proteomes" id="UP000824125">
    <property type="component" value="Unassembled WGS sequence"/>
</dbReference>
<comment type="subcellular location">
    <subcellularLocation>
        <location evidence="1">Membrane</location>
        <topology evidence="1">Multi-pass membrane protein</topology>
    </subcellularLocation>
</comment>
<feature type="transmembrane region" description="Helical" evidence="6">
    <location>
        <begin position="73"/>
        <end position="94"/>
    </location>
</feature>
<organism evidence="7 8">
    <name type="scientific">Candidatus Scybalenecus merdavium</name>
    <dbReference type="NCBI Taxonomy" id="2840939"/>
    <lineage>
        <taxon>Bacteria</taxon>
        <taxon>Bacillati</taxon>
        <taxon>Bacillota</taxon>
        <taxon>Clostridia</taxon>
        <taxon>Eubacteriales</taxon>
        <taxon>Oscillospiraceae</taxon>
        <taxon>Oscillospiraceae incertae sedis</taxon>
        <taxon>Candidatus Scybalenecus</taxon>
    </lineage>
</organism>
<dbReference type="PANTHER" id="PTHR34857:SF2">
    <property type="entry name" value="SLL0384 PROTEIN"/>
    <property type="match status" value="1"/>
</dbReference>
<protein>
    <submittedName>
        <fullName evidence="7">Energy-coupling factor transporter transmembrane protein EcfT</fullName>
    </submittedName>
</protein>
<dbReference type="GO" id="GO:0005886">
    <property type="term" value="C:plasma membrane"/>
    <property type="evidence" value="ECO:0007669"/>
    <property type="project" value="UniProtKB-ARBA"/>
</dbReference>
<evidence type="ECO:0000313" key="7">
    <source>
        <dbReference type="EMBL" id="HIU69016.1"/>
    </source>
</evidence>
<evidence type="ECO:0000256" key="4">
    <source>
        <dbReference type="ARBA" id="ARBA00022989"/>
    </source>
</evidence>
<keyword evidence="4 6" id="KW-1133">Transmembrane helix</keyword>
<feature type="transmembrane region" description="Helical" evidence="6">
    <location>
        <begin position="106"/>
        <end position="128"/>
    </location>
</feature>
<dbReference type="InterPro" id="IPR051611">
    <property type="entry name" value="ECF_transporter_component"/>
</dbReference>
<proteinExistence type="predicted"/>
<sequence>MISDITIGQYFPGNSFLHRMDARVKCVLLLFLLISAFLCFNFYALGALVLFSIFLVAASRIPFKTILKSLKPLILVMLLTMVLNLFYGSGKVLVELGALKITEGGVINAIFLAVRIIVLVLISSLLTYTTSPTTLTSAIESLMAPVKLIKPEAPHMVAMTMTIALRFIPTLIDEMEKIMNAQKSRGADLDSGNLVQRAKALVPVLIPLFVSSFRRARELAYAMECRCYRGGVGRTKMNVARMHGVDYIAILIVAVFYAVVILLNIFLGKII</sequence>
<evidence type="ECO:0000256" key="3">
    <source>
        <dbReference type="ARBA" id="ARBA00022692"/>
    </source>
</evidence>
<reference evidence="7" key="2">
    <citation type="journal article" date="2021" name="PeerJ">
        <title>Extensive microbial diversity within the chicken gut microbiome revealed by metagenomics and culture.</title>
        <authorList>
            <person name="Gilroy R."/>
            <person name="Ravi A."/>
            <person name="Getino M."/>
            <person name="Pursley I."/>
            <person name="Horton D.L."/>
            <person name="Alikhan N.F."/>
            <person name="Baker D."/>
            <person name="Gharbi K."/>
            <person name="Hall N."/>
            <person name="Watson M."/>
            <person name="Adriaenssens E.M."/>
            <person name="Foster-Nyarko E."/>
            <person name="Jarju S."/>
            <person name="Secka A."/>
            <person name="Antonio M."/>
            <person name="Oren A."/>
            <person name="Chaudhuri R.R."/>
            <person name="La Ragione R."/>
            <person name="Hildebrand F."/>
            <person name="Pallen M.J."/>
        </authorList>
    </citation>
    <scope>NUCLEOTIDE SEQUENCE</scope>
    <source>
        <strain evidence="7">CHK176-6737</strain>
    </source>
</reference>
<keyword evidence="5 6" id="KW-0472">Membrane</keyword>
<evidence type="ECO:0000313" key="8">
    <source>
        <dbReference type="Proteomes" id="UP000824125"/>
    </source>
</evidence>
<evidence type="ECO:0000256" key="2">
    <source>
        <dbReference type="ARBA" id="ARBA00022475"/>
    </source>
</evidence>
<feature type="transmembrane region" description="Helical" evidence="6">
    <location>
        <begin position="244"/>
        <end position="267"/>
    </location>
</feature>
<comment type="caution">
    <text evidence="7">The sequence shown here is derived from an EMBL/GenBank/DDBJ whole genome shotgun (WGS) entry which is preliminary data.</text>
</comment>
<dbReference type="Pfam" id="PF02361">
    <property type="entry name" value="CbiQ"/>
    <property type="match status" value="1"/>
</dbReference>
<feature type="transmembrane region" description="Helical" evidence="6">
    <location>
        <begin position="27"/>
        <end position="53"/>
    </location>
</feature>
<evidence type="ECO:0000256" key="1">
    <source>
        <dbReference type="ARBA" id="ARBA00004141"/>
    </source>
</evidence>
<reference evidence="7" key="1">
    <citation type="submission" date="2020-10" db="EMBL/GenBank/DDBJ databases">
        <authorList>
            <person name="Gilroy R."/>
        </authorList>
    </citation>
    <scope>NUCLEOTIDE SEQUENCE</scope>
    <source>
        <strain evidence="7">CHK176-6737</strain>
    </source>
</reference>
<accession>A0A9D1MUF6</accession>
<keyword evidence="3 6" id="KW-0812">Transmembrane</keyword>
<evidence type="ECO:0000256" key="6">
    <source>
        <dbReference type="SAM" id="Phobius"/>
    </source>
</evidence>
<dbReference type="InterPro" id="IPR003339">
    <property type="entry name" value="ABC/ECF_trnsptr_transmembrane"/>
</dbReference>
<keyword evidence="2" id="KW-1003">Cell membrane</keyword>
<dbReference type="AlphaFoldDB" id="A0A9D1MUF6"/>
<dbReference type="PANTHER" id="PTHR34857">
    <property type="entry name" value="SLL0384 PROTEIN"/>
    <property type="match status" value="1"/>
</dbReference>
<name>A0A9D1MUF6_9FIRM</name>